<dbReference type="RefSeq" id="WP_066625672.1">
    <property type="nucleotide sequence ID" value="NZ_JBHSYQ010000008.1"/>
</dbReference>
<comment type="caution">
    <text evidence="1">The sequence shown here is derived from an EMBL/GenBank/DDBJ whole genome shotgun (WGS) entry which is preliminary data.</text>
</comment>
<keyword evidence="2" id="KW-1185">Reference proteome</keyword>
<evidence type="ECO:0000313" key="1">
    <source>
        <dbReference type="EMBL" id="MFC6998802.1"/>
    </source>
</evidence>
<dbReference type="Proteomes" id="UP001596405">
    <property type="component" value="Unassembled WGS sequence"/>
</dbReference>
<organism evidence="1 2">
    <name type="scientific">Rufibacter roseus</name>
    <dbReference type="NCBI Taxonomy" id="1567108"/>
    <lineage>
        <taxon>Bacteria</taxon>
        <taxon>Pseudomonadati</taxon>
        <taxon>Bacteroidota</taxon>
        <taxon>Cytophagia</taxon>
        <taxon>Cytophagales</taxon>
        <taxon>Hymenobacteraceae</taxon>
        <taxon>Rufibacter</taxon>
    </lineage>
</organism>
<reference evidence="2" key="1">
    <citation type="journal article" date="2019" name="Int. J. Syst. Evol. Microbiol.">
        <title>The Global Catalogue of Microorganisms (GCM) 10K type strain sequencing project: providing services to taxonomists for standard genome sequencing and annotation.</title>
        <authorList>
            <consortium name="The Broad Institute Genomics Platform"/>
            <consortium name="The Broad Institute Genome Sequencing Center for Infectious Disease"/>
            <person name="Wu L."/>
            <person name="Ma J."/>
        </authorList>
    </citation>
    <scope>NUCLEOTIDE SEQUENCE [LARGE SCALE GENOMIC DNA]</scope>
    <source>
        <strain evidence="2">CGMCC 4.7393</strain>
    </source>
</reference>
<dbReference type="EMBL" id="JBHSYQ010000008">
    <property type="protein sequence ID" value="MFC6998802.1"/>
    <property type="molecule type" value="Genomic_DNA"/>
</dbReference>
<evidence type="ECO:0000313" key="2">
    <source>
        <dbReference type="Proteomes" id="UP001596405"/>
    </source>
</evidence>
<accession>A0ABW2DQG0</accession>
<protein>
    <submittedName>
        <fullName evidence="1">Uncharacterized protein</fullName>
    </submittedName>
</protein>
<sequence length="115" mass="13698">MKLTDINHYLEEHANRLNLANIAEENCKQLLEEQTQDSQSEWNEYGLPNLVFRLIEQVLVFNHILRATPHIRTRIGIYIKDPDKIHFMDLEPIGYYQLDSIKDGEIIDDWLVYEK</sequence>
<name>A0ABW2DQG0_9BACT</name>
<proteinExistence type="predicted"/>
<gene>
    <name evidence="1" type="ORF">ACFQHR_14290</name>
</gene>